<gene>
    <name evidence="2" type="ORF">GGE06_002424</name>
</gene>
<protein>
    <submittedName>
        <fullName evidence="2">Uncharacterized protein</fullName>
    </submittedName>
</protein>
<organism evidence="2 3">
    <name type="scientific">Streptomyces nymphaeiformis</name>
    <dbReference type="NCBI Taxonomy" id="2663842"/>
    <lineage>
        <taxon>Bacteria</taxon>
        <taxon>Bacillati</taxon>
        <taxon>Actinomycetota</taxon>
        <taxon>Actinomycetes</taxon>
        <taxon>Kitasatosporales</taxon>
        <taxon>Streptomycetaceae</taxon>
        <taxon>Streptomyces</taxon>
    </lineage>
</organism>
<evidence type="ECO:0000313" key="3">
    <source>
        <dbReference type="Proteomes" id="UP000582643"/>
    </source>
</evidence>
<dbReference type="AlphaFoldDB" id="A0A7W7XAI2"/>
<comment type="caution">
    <text evidence="2">The sequence shown here is derived from an EMBL/GenBank/DDBJ whole genome shotgun (WGS) entry which is preliminary data.</text>
</comment>
<dbReference type="EMBL" id="JACHJY010000003">
    <property type="protein sequence ID" value="MBB4981514.1"/>
    <property type="molecule type" value="Genomic_DNA"/>
</dbReference>
<evidence type="ECO:0000313" key="2">
    <source>
        <dbReference type="EMBL" id="MBB4981514.1"/>
    </source>
</evidence>
<feature type="region of interest" description="Disordered" evidence="1">
    <location>
        <begin position="1"/>
        <end position="31"/>
    </location>
</feature>
<reference evidence="2 3" key="1">
    <citation type="submission" date="2020-08" db="EMBL/GenBank/DDBJ databases">
        <title>Genomic Encyclopedia of Type Strains, Phase III (KMG-III): the genomes of soil and plant-associated and newly described type strains.</title>
        <authorList>
            <person name="Whitman W."/>
        </authorList>
    </citation>
    <scope>NUCLEOTIDE SEQUENCE [LARGE SCALE GENOMIC DNA]</scope>
    <source>
        <strain evidence="2 3">SFB5A</strain>
    </source>
</reference>
<feature type="compositionally biased region" description="Basic and acidic residues" evidence="1">
    <location>
        <begin position="19"/>
        <end position="31"/>
    </location>
</feature>
<dbReference type="Proteomes" id="UP000582643">
    <property type="component" value="Unassembled WGS sequence"/>
</dbReference>
<evidence type="ECO:0000256" key="1">
    <source>
        <dbReference type="SAM" id="MobiDB-lite"/>
    </source>
</evidence>
<dbReference type="RefSeq" id="WP_184930796.1">
    <property type="nucleotide sequence ID" value="NZ_JACHJY010000003.1"/>
</dbReference>
<name>A0A7W7XAI2_9ACTN</name>
<accession>A0A7W7XAI2</accession>
<proteinExistence type="predicted"/>
<keyword evidence="3" id="KW-1185">Reference proteome</keyword>
<sequence>MPFHAPLTNHHADGTLCPADHKHTSSGKPLHDDCPGRSYTQAVCSCGGWEMRQRGKGYVTECRRRHLASHAQGPKVLRDLLCLDAS</sequence>